<dbReference type="Gene3D" id="3.40.50.720">
    <property type="entry name" value="NAD(P)-binding Rossmann-like Domain"/>
    <property type="match status" value="1"/>
</dbReference>
<dbReference type="RefSeq" id="WP_092520501.1">
    <property type="nucleotide sequence ID" value="NZ_FNKO01000001.1"/>
</dbReference>
<organism evidence="3 4">
    <name type="scientific">Actinopolyspora saharensis</name>
    <dbReference type="NCBI Taxonomy" id="995062"/>
    <lineage>
        <taxon>Bacteria</taxon>
        <taxon>Bacillati</taxon>
        <taxon>Actinomycetota</taxon>
        <taxon>Actinomycetes</taxon>
        <taxon>Actinopolysporales</taxon>
        <taxon>Actinopolysporaceae</taxon>
        <taxon>Actinopolyspora</taxon>
    </lineage>
</organism>
<accession>A0A1H0Y8E7</accession>
<dbReference type="InterPro" id="IPR051603">
    <property type="entry name" value="Zinc-ADH_QOR/CCCR"/>
</dbReference>
<dbReference type="InterPro" id="IPR020843">
    <property type="entry name" value="ER"/>
</dbReference>
<evidence type="ECO:0000313" key="3">
    <source>
        <dbReference type="EMBL" id="SDQ11390.1"/>
    </source>
</evidence>
<dbReference type="GO" id="GO:0016491">
    <property type="term" value="F:oxidoreductase activity"/>
    <property type="evidence" value="ECO:0007669"/>
    <property type="project" value="InterPro"/>
</dbReference>
<keyword evidence="4" id="KW-1185">Reference proteome</keyword>
<dbReference type="InterPro" id="IPR011032">
    <property type="entry name" value="GroES-like_sf"/>
</dbReference>
<dbReference type="STRING" id="995062.SAMN04489718_0289"/>
<protein>
    <submittedName>
        <fullName evidence="3">NADPH:quinone reductase</fullName>
    </submittedName>
</protein>
<name>A0A1H0Y8E7_9ACTN</name>
<dbReference type="Pfam" id="PF00107">
    <property type="entry name" value="ADH_zinc_N"/>
    <property type="match status" value="1"/>
</dbReference>
<dbReference type="Proteomes" id="UP000199301">
    <property type="component" value="Unassembled WGS sequence"/>
</dbReference>
<dbReference type="PANTHER" id="PTHR44154:SF1">
    <property type="entry name" value="QUINONE OXIDOREDUCTASE"/>
    <property type="match status" value="1"/>
</dbReference>
<reference evidence="4" key="1">
    <citation type="submission" date="2016-10" db="EMBL/GenBank/DDBJ databases">
        <authorList>
            <person name="Varghese N."/>
            <person name="Submissions S."/>
        </authorList>
    </citation>
    <scope>NUCLEOTIDE SEQUENCE [LARGE SCALE GENOMIC DNA]</scope>
    <source>
        <strain evidence="4">DSM 45459</strain>
    </source>
</reference>
<dbReference type="PANTHER" id="PTHR44154">
    <property type="entry name" value="QUINONE OXIDOREDUCTASE"/>
    <property type="match status" value="1"/>
</dbReference>
<proteinExistence type="predicted"/>
<dbReference type="InterPro" id="IPR036291">
    <property type="entry name" value="NAD(P)-bd_dom_sf"/>
</dbReference>
<feature type="domain" description="Enoyl reductase (ER)" evidence="2">
    <location>
        <begin position="10"/>
        <end position="295"/>
    </location>
</feature>
<dbReference type="EMBL" id="FNKO01000001">
    <property type="protein sequence ID" value="SDQ11390.1"/>
    <property type="molecule type" value="Genomic_DNA"/>
</dbReference>
<dbReference type="Gene3D" id="3.90.180.10">
    <property type="entry name" value="Medium-chain alcohol dehydrogenases, catalytic domain"/>
    <property type="match status" value="1"/>
</dbReference>
<dbReference type="Pfam" id="PF08240">
    <property type="entry name" value="ADH_N"/>
    <property type="match status" value="1"/>
</dbReference>
<dbReference type="SUPFAM" id="SSF51735">
    <property type="entry name" value="NAD(P)-binding Rossmann-fold domains"/>
    <property type="match status" value="1"/>
</dbReference>
<dbReference type="CDD" id="cd05289">
    <property type="entry name" value="MDR_like_2"/>
    <property type="match status" value="1"/>
</dbReference>
<dbReference type="SUPFAM" id="SSF50129">
    <property type="entry name" value="GroES-like"/>
    <property type="match status" value="1"/>
</dbReference>
<evidence type="ECO:0000256" key="1">
    <source>
        <dbReference type="ARBA" id="ARBA00022857"/>
    </source>
</evidence>
<gene>
    <name evidence="3" type="ORF">SAMN04489718_0289</name>
</gene>
<evidence type="ECO:0000259" key="2">
    <source>
        <dbReference type="SMART" id="SM00829"/>
    </source>
</evidence>
<evidence type="ECO:0000313" key="4">
    <source>
        <dbReference type="Proteomes" id="UP000199301"/>
    </source>
</evidence>
<dbReference type="InterPro" id="IPR013149">
    <property type="entry name" value="ADH-like_C"/>
</dbReference>
<dbReference type="SMART" id="SM00829">
    <property type="entry name" value="PKS_ER"/>
    <property type="match status" value="1"/>
</dbReference>
<dbReference type="InterPro" id="IPR013154">
    <property type="entry name" value="ADH-like_N"/>
</dbReference>
<sequence length="298" mass="31211">MRAIQFSDYGSSDVLKLVEVGVPEPGPGQVRVAVRVAGVNPLDWKLRSGVMTELPLPRRPGLELAGVVDAVGESASFEVGDEVFGWSETGSYAEYALASLLTRKPEGMSWRDAAALPVAGATALRVLRQLELRKGEVLLLNGASGAVGRFAAQLAVELGATVIGTAGERRFADLRSLGATPVSYGAGLVERVREITSRVDAVFDAAGQNVLPEAIKLRGTTDRVITIADPRASELGVTFSSGGSGERSSELLDEIAERVVAGRLSVQHAWTYSLSEAAAAQDESATGHSGGKITLDVV</sequence>
<dbReference type="OrthoDB" id="9801186at2"/>
<dbReference type="AlphaFoldDB" id="A0A1H0Y8E7"/>
<keyword evidence="1" id="KW-0521">NADP</keyword>